<feature type="domain" description="5'-Nucleotidase C-terminal" evidence="11">
    <location>
        <begin position="339"/>
        <end position="511"/>
    </location>
</feature>
<evidence type="ECO:0000256" key="5">
    <source>
        <dbReference type="ARBA" id="ARBA00022729"/>
    </source>
</evidence>
<evidence type="ECO:0000256" key="6">
    <source>
        <dbReference type="ARBA" id="ARBA00022741"/>
    </source>
</evidence>
<feature type="signal peptide" evidence="8">
    <location>
        <begin position="1"/>
        <end position="21"/>
    </location>
</feature>
<dbReference type="SUPFAM" id="SSF56300">
    <property type="entry name" value="Metallo-dependent phosphatases"/>
    <property type="match status" value="1"/>
</dbReference>
<sequence>MRIINLGVLIVLNLILKNVQSENLKLLILHNNDMHARFEETSRTSGTCKDKSNCYGGFGRVLHVVREARKAAADGTGPPVLYLNAGDTYTGTSWFSVHKWKIAADFMNLLQPDVATFGNHDFDYGIAGLVPFLNAVNFPIIAANLDFVKEPEMLKTNVTKSYVLVVSGFKIGVIGYLTPDTVEQSSSENVIFYDEIETVREESERLDKEGVKIIIALGHSGYEVDQNLAREVPLVDVVVGGHSNTFLWNGPKPDLEEVSGPYPTIVLQDNGKQVPVVQAYAHTKYMGRLHLEFNEVGDLIAYGGEPLVLNRTVPEDPVALNLLEKYRPAVDAIRTEIVGKSLVDLNGNMSHCRLYECNYANFVTDALIASHLSSYQGKYWTDAPIAFINAGTIRRGIRKKSDGSVTKSDIYGTIPFEEPLYSMSLTGTDLLETLEIGVRGTGDASSGEIIHGSGLMYKYNLGKKVGSRISDVKIRCGSCKVPRFDSLRLNATYKIVTTAFLSKGGDGHTVLRDKGYNKTLETTSNWDVIIWYLQKMSPIYPQEEGRLILVTNSTGAASMYISVIFIFSTIVPAFNLNY</sequence>
<protein>
    <recommendedName>
        <fullName evidence="3">5'-nucleotidase</fullName>
        <ecNumber evidence="3">3.1.3.5</ecNumber>
    </recommendedName>
</protein>
<evidence type="ECO:0000256" key="9">
    <source>
        <dbReference type="SAM" id="Phobius"/>
    </source>
</evidence>
<keyword evidence="6 8" id="KW-0547">Nucleotide-binding</keyword>
<dbReference type="GO" id="GO:0006196">
    <property type="term" value="P:AMP catabolic process"/>
    <property type="evidence" value="ECO:0007669"/>
    <property type="project" value="TreeGrafter"/>
</dbReference>
<evidence type="ECO:0000256" key="7">
    <source>
        <dbReference type="ARBA" id="ARBA00022801"/>
    </source>
</evidence>
<feature type="domain" description="Calcineurin-like phosphoesterase" evidence="10">
    <location>
        <begin position="28"/>
        <end position="243"/>
    </location>
</feature>
<dbReference type="PANTHER" id="PTHR11575:SF24">
    <property type="entry name" value="5'-NUCLEOTIDASE"/>
    <property type="match status" value="1"/>
</dbReference>
<keyword evidence="9" id="KW-0812">Transmembrane</keyword>
<dbReference type="GO" id="GO:0046872">
    <property type="term" value="F:metal ion binding"/>
    <property type="evidence" value="ECO:0007669"/>
    <property type="project" value="UniProtKB-KW"/>
</dbReference>
<dbReference type="Gene3D" id="3.90.780.10">
    <property type="entry name" value="5'-Nucleotidase, C-terminal domain"/>
    <property type="match status" value="1"/>
</dbReference>
<feature type="transmembrane region" description="Helical" evidence="9">
    <location>
        <begin position="557"/>
        <end position="576"/>
    </location>
</feature>
<evidence type="ECO:0000313" key="12">
    <source>
        <dbReference type="EMBL" id="KAK5641697.1"/>
    </source>
</evidence>
<name>A0AAN7V6C7_9COLE</name>
<keyword evidence="4" id="KW-0479">Metal-binding</keyword>
<dbReference type="CDD" id="cd07409">
    <property type="entry name" value="MPP_CD73_N"/>
    <property type="match status" value="1"/>
</dbReference>
<dbReference type="InterPro" id="IPR004843">
    <property type="entry name" value="Calcineurin-like_PHP"/>
</dbReference>
<evidence type="ECO:0000256" key="2">
    <source>
        <dbReference type="ARBA" id="ARBA00006654"/>
    </source>
</evidence>
<proteinExistence type="inferred from homology"/>
<dbReference type="GO" id="GO:0005886">
    <property type="term" value="C:plasma membrane"/>
    <property type="evidence" value="ECO:0007669"/>
    <property type="project" value="TreeGrafter"/>
</dbReference>
<dbReference type="EMBL" id="JAVRBK010000007">
    <property type="protein sequence ID" value="KAK5641697.1"/>
    <property type="molecule type" value="Genomic_DNA"/>
</dbReference>
<evidence type="ECO:0000256" key="1">
    <source>
        <dbReference type="ARBA" id="ARBA00000815"/>
    </source>
</evidence>
<feature type="chain" id="PRO_5042664410" description="5'-nucleotidase" evidence="8">
    <location>
        <begin position="22"/>
        <end position="578"/>
    </location>
</feature>
<reference evidence="12 13" key="1">
    <citation type="journal article" date="2024" name="Insects">
        <title>An Improved Chromosome-Level Genome Assembly of the Firefly Pyrocoelia pectoralis.</title>
        <authorList>
            <person name="Fu X."/>
            <person name="Meyer-Rochow V.B."/>
            <person name="Ballantyne L."/>
            <person name="Zhu X."/>
        </authorList>
    </citation>
    <scope>NUCLEOTIDE SEQUENCE [LARGE SCALE GENOMIC DNA]</scope>
    <source>
        <strain evidence="12">XCY_ONT2</strain>
    </source>
</reference>
<keyword evidence="7 8" id="KW-0378">Hydrolase</keyword>
<comment type="similarity">
    <text evidence="2 8">Belongs to the 5'-nucleotidase family.</text>
</comment>
<dbReference type="AlphaFoldDB" id="A0AAN7V6C7"/>
<comment type="catalytic activity">
    <reaction evidence="1">
        <text>a ribonucleoside 5'-phosphate + H2O = a ribonucleoside + phosphate</text>
        <dbReference type="Rhea" id="RHEA:12484"/>
        <dbReference type="ChEBI" id="CHEBI:15377"/>
        <dbReference type="ChEBI" id="CHEBI:18254"/>
        <dbReference type="ChEBI" id="CHEBI:43474"/>
        <dbReference type="ChEBI" id="CHEBI:58043"/>
        <dbReference type="EC" id="3.1.3.5"/>
    </reaction>
</comment>
<keyword evidence="5 8" id="KW-0732">Signal</keyword>
<gene>
    <name evidence="12" type="ORF">RI129_010244</name>
</gene>
<evidence type="ECO:0000256" key="3">
    <source>
        <dbReference type="ARBA" id="ARBA00012643"/>
    </source>
</evidence>
<evidence type="ECO:0000256" key="4">
    <source>
        <dbReference type="ARBA" id="ARBA00022723"/>
    </source>
</evidence>
<evidence type="ECO:0000259" key="11">
    <source>
        <dbReference type="Pfam" id="PF02872"/>
    </source>
</evidence>
<keyword evidence="9" id="KW-0472">Membrane</keyword>
<dbReference type="Pfam" id="PF02872">
    <property type="entry name" value="5_nucleotid_C"/>
    <property type="match status" value="1"/>
</dbReference>
<organism evidence="12 13">
    <name type="scientific">Pyrocoelia pectoralis</name>
    <dbReference type="NCBI Taxonomy" id="417401"/>
    <lineage>
        <taxon>Eukaryota</taxon>
        <taxon>Metazoa</taxon>
        <taxon>Ecdysozoa</taxon>
        <taxon>Arthropoda</taxon>
        <taxon>Hexapoda</taxon>
        <taxon>Insecta</taxon>
        <taxon>Pterygota</taxon>
        <taxon>Neoptera</taxon>
        <taxon>Endopterygota</taxon>
        <taxon>Coleoptera</taxon>
        <taxon>Polyphaga</taxon>
        <taxon>Elateriformia</taxon>
        <taxon>Elateroidea</taxon>
        <taxon>Lampyridae</taxon>
        <taxon>Lampyrinae</taxon>
        <taxon>Pyrocoelia</taxon>
    </lineage>
</organism>
<dbReference type="Gene3D" id="3.60.21.10">
    <property type="match status" value="1"/>
</dbReference>
<dbReference type="InterPro" id="IPR029052">
    <property type="entry name" value="Metallo-depent_PP-like"/>
</dbReference>
<dbReference type="Proteomes" id="UP001329430">
    <property type="component" value="Chromosome 7"/>
</dbReference>
<keyword evidence="9" id="KW-1133">Transmembrane helix</keyword>
<dbReference type="InterPro" id="IPR006179">
    <property type="entry name" value="5_nucleotidase/apyrase"/>
</dbReference>
<dbReference type="PANTHER" id="PTHR11575">
    <property type="entry name" value="5'-NUCLEOTIDASE-RELATED"/>
    <property type="match status" value="1"/>
</dbReference>
<dbReference type="SUPFAM" id="SSF55816">
    <property type="entry name" value="5'-nucleotidase (syn. UDP-sugar hydrolase), C-terminal domain"/>
    <property type="match status" value="1"/>
</dbReference>
<evidence type="ECO:0000259" key="10">
    <source>
        <dbReference type="Pfam" id="PF00149"/>
    </source>
</evidence>
<evidence type="ECO:0000256" key="8">
    <source>
        <dbReference type="RuleBase" id="RU362119"/>
    </source>
</evidence>
<dbReference type="InterPro" id="IPR008334">
    <property type="entry name" value="5'-Nucleotdase_C"/>
</dbReference>
<evidence type="ECO:0000313" key="13">
    <source>
        <dbReference type="Proteomes" id="UP001329430"/>
    </source>
</evidence>
<dbReference type="InterPro" id="IPR036907">
    <property type="entry name" value="5'-Nucleotdase_C_sf"/>
</dbReference>
<dbReference type="GO" id="GO:0000166">
    <property type="term" value="F:nucleotide binding"/>
    <property type="evidence" value="ECO:0007669"/>
    <property type="project" value="UniProtKB-KW"/>
</dbReference>
<keyword evidence="13" id="KW-1185">Reference proteome</keyword>
<dbReference type="PRINTS" id="PR01607">
    <property type="entry name" value="APYRASEFAMLY"/>
</dbReference>
<dbReference type="GO" id="GO:0008253">
    <property type="term" value="F:5'-nucleotidase activity"/>
    <property type="evidence" value="ECO:0007669"/>
    <property type="project" value="UniProtKB-EC"/>
</dbReference>
<dbReference type="EC" id="3.1.3.5" evidence="3"/>
<accession>A0AAN7V6C7</accession>
<comment type="caution">
    <text evidence="12">The sequence shown here is derived from an EMBL/GenBank/DDBJ whole genome shotgun (WGS) entry which is preliminary data.</text>
</comment>
<dbReference type="Pfam" id="PF00149">
    <property type="entry name" value="Metallophos"/>
    <property type="match status" value="1"/>
</dbReference>
<dbReference type="FunFam" id="3.60.21.10:FF:000020">
    <property type="entry name" value="NT5E isoform 4"/>
    <property type="match status" value="1"/>
</dbReference>